<accession>A0ABD3NNJ4</accession>
<evidence type="ECO:0000256" key="1">
    <source>
        <dbReference type="SAM" id="MobiDB-lite"/>
    </source>
</evidence>
<protein>
    <submittedName>
        <fullName evidence="3">Uncharacterized protein</fullName>
    </submittedName>
</protein>
<feature type="region of interest" description="Disordered" evidence="1">
    <location>
        <begin position="137"/>
        <end position="156"/>
    </location>
</feature>
<name>A0ABD3NNJ4_9STRA</name>
<keyword evidence="4" id="KW-1185">Reference proteome</keyword>
<reference evidence="3 4" key="1">
    <citation type="submission" date="2024-10" db="EMBL/GenBank/DDBJ databases">
        <title>Updated reference genomes for cyclostephanoid diatoms.</title>
        <authorList>
            <person name="Roberts W.R."/>
            <person name="Alverson A.J."/>
        </authorList>
    </citation>
    <scope>NUCLEOTIDE SEQUENCE [LARGE SCALE GENOMIC DNA]</scope>
    <source>
        <strain evidence="3 4">AJA276-08</strain>
    </source>
</reference>
<keyword evidence="2" id="KW-0472">Membrane</keyword>
<dbReference type="AlphaFoldDB" id="A0ABD3NNJ4"/>
<gene>
    <name evidence="3" type="ORF">ACHAW5_008021</name>
</gene>
<keyword evidence="2" id="KW-1133">Transmembrane helix</keyword>
<evidence type="ECO:0000256" key="2">
    <source>
        <dbReference type="SAM" id="Phobius"/>
    </source>
</evidence>
<feature type="region of interest" description="Disordered" evidence="1">
    <location>
        <begin position="27"/>
        <end position="54"/>
    </location>
</feature>
<comment type="caution">
    <text evidence="3">The sequence shown here is derived from an EMBL/GenBank/DDBJ whole genome shotgun (WGS) entry which is preliminary data.</text>
</comment>
<evidence type="ECO:0000313" key="4">
    <source>
        <dbReference type="Proteomes" id="UP001530315"/>
    </source>
</evidence>
<sequence length="397" mass="43135">MTTSRQQKRSGRRQPLGLVSANTFLPSRYSATSGGKADPERGDDESSVASSTASRFSYRGIRQKLYKKKRGLLSSIVTGGNRIGGRSATGKSSSAANALFEDAASCEGAFAYKDIENFTPDGGHLIGVPTTREFDEIRSQNDEDPPVSEQESRPPTTLEVVNAQGQAVRCPRGVCNLPSIASPSWSEYGSAILETWGALEKAASLITSPNHNVINDGGNECAIETLAERVFVDAERGSAPTLDLATDSVEDAHQHQEDDYCSMPCSPMDEFVDAENGSASTFDYCPPKDVLWSSNHLDPASNETQVNVPSIEIERNIEAEHPHKRKPTHDQDIDTSNLESVTTMYIAMEDVASSNLIQCFALLTQNNVSWRSPAIIAMTFGSVVILTHIIWVFKTLV</sequence>
<organism evidence="3 4">
    <name type="scientific">Stephanodiscus triporus</name>
    <dbReference type="NCBI Taxonomy" id="2934178"/>
    <lineage>
        <taxon>Eukaryota</taxon>
        <taxon>Sar</taxon>
        <taxon>Stramenopiles</taxon>
        <taxon>Ochrophyta</taxon>
        <taxon>Bacillariophyta</taxon>
        <taxon>Coscinodiscophyceae</taxon>
        <taxon>Thalassiosirophycidae</taxon>
        <taxon>Stephanodiscales</taxon>
        <taxon>Stephanodiscaceae</taxon>
        <taxon>Stephanodiscus</taxon>
    </lineage>
</organism>
<evidence type="ECO:0000313" key="3">
    <source>
        <dbReference type="EMBL" id="KAL3776924.1"/>
    </source>
</evidence>
<feature type="transmembrane region" description="Helical" evidence="2">
    <location>
        <begin position="374"/>
        <end position="393"/>
    </location>
</feature>
<keyword evidence="2" id="KW-0812">Transmembrane</keyword>
<proteinExistence type="predicted"/>
<dbReference type="EMBL" id="JALLAZ020001325">
    <property type="protein sequence ID" value="KAL3776924.1"/>
    <property type="molecule type" value="Genomic_DNA"/>
</dbReference>
<dbReference type="Proteomes" id="UP001530315">
    <property type="component" value="Unassembled WGS sequence"/>
</dbReference>